<reference evidence="1 2" key="1">
    <citation type="submission" date="2018-08" db="EMBL/GenBank/DDBJ databases">
        <title>Genome and evolution of the arbuscular mycorrhizal fungus Diversispora epigaea (formerly Glomus versiforme) and its bacterial endosymbionts.</title>
        <authorList>
            <person name="Sun X."/>
            <person name="Fei Z."/>
            <person name="Harrison M."/>
        </authorList>
    </citation>
    <scope>NUCLEOTIDE SEQUENCE [LARGE SCALE GENOMIC DNA]</scope>
    <source>
        <strain evidence="1 2">IT104</strain>
    </source>
</reference>
<dbReference type="EMBL" id="PQFF01000121">
    <property type="protein sequence ID" value="RHZ81005.1"/>
    <property type="molecule type" value="Genomic_DNA"/>
</dbReference>
<gene>
    <name evidence="1" type="ORF">Glove_130g191</name>
</gene>
<sequence length="74" mass="8472">MTFDGTDQNAKLCEEYFDGAFTKVQQLWQIEIRTNINFRINLRDESGSPLVLTDLDIIYDTLPEFHLGAFGAIT</sequence>
<keyword evidence="2" id="KW-1185">Reference proteome</keyword>
<protein>
    <submittedName>
        <fullName evidence="1">Uncharacterized protein</fullName>
    </submittedName>
</protein>
<dbReference type="AlphaFoldDB" id="A0A397IY90"/>
<proteinExistence type="predicted"/>
<evidence type="ECO:0000313" key="2">
    <source>
        <dbReference type="Proteomes" id="UP000266861"/>
    </source>
</evidence>
<evidence type="ECO:0000313" key="1">
    <source>
        <dbReference type="EMBL" id="RHZ81005.1"/>
    </source>
</evidence>
<organism evidence="1 2">
    <name type="scientific">Diversispora epigaea</name>
    <dbReference type="NCBI Taxonomy" id="1348612"/>
    <lineage>
        <taxon>Eukaryota</taxon>
        <taxon>Fungi</taxon>
        <taxon>Fungi incertae sedis</taxon>
        <taxon>Mucoromycota</taxon>
        <taxon>Glomeromycotina</taxon>
        <taxon>Glomeromycetes</taxon>
        <taxon>Diversisporales</taxon>
        <taxon>Diversisporaceae</taxon>
        <taxon>Diversispora</taxon>
    </lineage>
</organism>
<dbReference type="Proteomes" id="UP000266861">
    <property type="component" value="Unassembled WGS sequence"/>
</dbReference>
<name>A0A397IY90_9GLOM</name>
<comment type="caution">
    <text evidence="1">The sequence shown here is derived from an EMBL/GenBank/DDBJ whole genome shotgun (WGS) entry which is preliminary data.</text>
</comment>
<accession>A0A397IY90</accession>